<dbReference type="CDD" id="cd06261">
    <property type="entry name" value="TM_PBP2"/>
    <property type="match status" value="1"/>
</dbReference>
<comment type="similarity">
    <text evidence="7">Belongs to the binding-protein-dependent transport system permease family.</text>
</comment>
<accession>A0A0A0BZ32</accession>
<comment type="subcellular location">
    <subcellularLocation>
        <location evidence="1 7">Cell membrane</location>
        <topology evidence="1 7">Multi-pass membrane protein</topology>
    </subcellularLocation>
</comment>
<reference evidence="10 11" key="1">
    <citation type="submission" date="2013-08" db="EMBL/GenBank/DDBJ databases">
        <title>Genome sequencing of Cellulomonas bogoriensis 69B4.</title>
        <authorList>
            <person name="Chen F."/>
            <person name="Li Y."/>
            <person name="Wang G."/>
        </authorList>
    </citation>
    <scope>NUCLEOTIDE SEQUENCE [LARGE SCALE GENOMIC DNA]</scope>
    <source>
        <strain evidence="10 11">69B4</strain>
    </source>
</reference>
<dbReference type="GO" id="GO:0005886">
    <property type="term" value="C:plasma membrane"/>
    <property type="evidence" value="ECO:0007669"/>
    <property type="project" value="UniProtKB-SubCell"/>
</dbReference>
<keyword evidence="5 7" id="KW-1133">Transmembrane helix</keyword>
<name>A0A0A0BZ32_9CELL</name>
<dbReference type="GO" id="GO:0055085">
    <property type="term" value="P:transmembrane transport"/>
    <property type="evidence" value="ECO:0007669"/>
    <property type="project" value="InterPro"/>
</dbReference>
<proteinExistence type="inferred from homology"/>
<dbReference type="SUPFAM" id="SSF161098">
    <property type="entry name" value="MetI-like"/>
    <property type="match status" value="1"/>
</dbReference>
<dbReference type="AlphaFoldDB" id="A0A0A0BZ32"/>
<feature type="transmembrane region" description="Helical" evidence="7">
    <location>
        <begin position="147"/>
        <end position="169"/>
    </location>
</feature>
<evidence type="ECO:0000313" key="10">
    <source>
        <dbReference type="EMBL" id="KGM12962.1"/>
    </source>
</evidence>
<dbReference type="InterPro" id="IPR035906">
    <property type="entry name" value="MetI-like_sf"/>
</dbReference>
<feature type="transmembrane region" description="Helical" evidence="7">
    <location>
        <begin position="224"/>
        <end position="249"/>
    </location>
</feature>
<sequence>MTTTPPPPQGFATQTTGEAPGGAPPGRKDARGRFRRRTADAKARLSSPWASGIAIVIAILWTIPTLGLFITSFRPSGDIRADGWWNVLRTPRFTLDNYRDALAGSTNMTEYFVNSIAITLPAVVIPISIALLAAYAFAWIEFPGRNTLFVAVFALQIVPIQITMIPLLSQYNTWGLAGSFWAVWLSHSIFALPLAIFLLHNFMKDIPPSLIEAARVDGAGHVKIFFKVLLPLLVPAIAAFAIFQFLWVWNDLLVALVFAGGPDVRPLTVFIAELAGTRGQTWHLLSAGAFISMVIPVIVFLSLQRYFVRGLLAGSVKG</sequence>
<gene>
    <name evidence="10" type="ORF">N869_17060</name>
</gene>
<feature type="region of interest" description="Disordered" evidence="8">
    <location>
        <begin position="1"/>
        <end position="33"/>
    </location>
</feature>
<dbReference type="Gene3D" id="1.10.3720.10">
    <property type="entry name" value="MetI-like"/>
    <property type="match status" value="1"/>
</dbReference>
<feature type="transmembrane region" description="Helical" evidence="7">
    <location>
        <begin position="116"/>
        <end position="140"/>
    </location>
</feature>
<keyword evidence="4 7" id="KW-0812">Transmembrane</keyword>
<feature type="domain" description="ABC transmembrane type-1" evidence="9">
    <location>
        <begin position="112"/>
        <end position="303"/>
    </location>
</feature>
<protein>
    <submittedName>
        <fullName evidence="10">Sugar ABC transporter permease</fullName>
    </submittedName>
</protein>
<dbReference type="OrthoDB" id="9794684at2"/>
<evidence type="ECO:0000256" key="8">
    <source>
        <dbReference type="SAM" id="MobiDB-lite"/>
    </source>
</evidence>
<feature type="transmembrane region" description="Helical" evidence="7">
    <location>
        <begin position="181"/>
        <end position="203"/>
    </location>
</feature>
<dbReference type="PANTHER" id="PTHR43744:SF4">
    <property type="entry name" value="OSMOPROTECTIVE COMPOUNDS UPTAKE PERMEASE PROTEIN GGTD"/>
    <property type="match status" value="1"/>
</dbReference>
<evidence type="ECO:0000256" key="1">
    <source>
        <dbReference type="ARBA" id="ARBA00004651"/>
    </source>
</evidence>
<dbReference type="Proteomes" id="UP000054314">
    <property type="component" value="Unassembled WGS sequence"/>
</dbReference>
<evidence type="ECO:0000259" key="9">
    <source>
        <dbReference type="PROSITE" id="PS50928"/>
    </source>
</evidence>
<evidence type="ECO:0000256" key="7">
    <source>
        <dbReference type="RuleBase" id="RU363032"/>
    </source>
</evidence>
<keyword evidence="6 7" id="KW-0472">Membrane</keyword>
<dbReference type="PANTHER" id="PTHR43744">
    <property type="entry name" value="ABC TRANSPORTER PERMEASE PROTEIN MG189-RELATED-RELATED"/>
    <property type="match status" value="1"/>
</dbReference>
<evidence type="ECO:0000256" key="5">
    <source>
        <dbReference type="ARBA" id="ARBA00022989"/>
    </source>
</evidence>
<comment type="caution">
    <text evidence="10">The sequence shown here is derived from an EMBL/GenBank/DDBJ whole genome shotgun (WGS) entry which is preliminary data.</text>
</comment>
<evidence type="ECO:0000313" key="11">
    <source>
        <dbReference type="Proteomes" id="UP000054314"/>
    </source>
</evidence>
<dbReference type="EMBL" id="AXCZ01000078">
    <property type="protein sequence ID" value="KGM12962.1"/>
    <property type="molecule type" value="Genomic_DNA"/>
</dbReference>
<keyword evidence="11" id="KW-1185">Reference proteome</keyword>
<dbReference type="PROSITE" id="PS50928">
    <property type="entry name" value="ABC_TM1"/>
    <property type="match status" value="1"/>
</dbReference>
<dbReference type="Pfam" id="PF00528">
    <property type="entry name" value="BPD_transp_1"/>
    <property type="match status" value="1"/>
</dbReference>
<evidence type="ECO:0000256" key="4">
    <source>
        <dbReference type="ARBA" id="ARBA00022692"/>
    </source>
</evidence>
<dbReference type="RefSeq" id="WP_035060277.1">
    <property type="nucleotide sequence ID" value="NZ_AXCZ01000078.1"/>
</dbReference>
<evidence type="ECO:0000256" key="6">
    <source>
        <dbReference type="ARBA" id="ARBA00023136"/>
    </source>
</evidence>
<evidence type="ECO:0000256" key="3">
    <source>
        <dbReference type="ARBA" id="ARBA00022475"/>
    </source>
</evidence>
<evidence type="ECO:0000256" key="2">
    <source>
        <dbReference type="ARBA" id="ARBA00022448"/>
    </source>
</evidence>
<feature type="transmembrane region" description="Helical" evidence="7">
    <location>
        <begin position="282"/>
        <end position="303"/>
    </location>
</feature>
<organism evidence="10 11">
    <name type="scientific">Cellulomonas bogoriensis 69B4 = DSM 16987</name>
    <dbReference type="NCBI Taxonomy" id="1386082"/>
    <lineage>
        <taxon>Bacteria</taxon>
        <taxon>Bacillati</taxon>
        <taxon>Actinomycetota</taxon>
        <taxon>Actinomycetes</taxon>
        <taxon>Micrococcales</taxon>
        <taxon>Cellulomonadaceae</taxon>
        <taxon>Cellulomonas</taxon>
    </lineage>
</organism>
<keyword evidence="2 7" id="KW-0813">Transport</keyword>
<feature type="transmembrane region" description="Helical" evidence="7">
    <location>
        <begin position="45"/>
        <end position="70"/>
    </location>
</feature>
<keyword evidence="3" id="KW-1003">Cell membrane</keyword>
<dbReference type="InterPro" id="IPR000515">
    <property type="entry name" value="MetI-like"/>
</dbReference>